<dbReference type="GO" id="GO:0016787">
    <property type="term" value="F:hydrolase activity"/>
    <property type="evidence" value="ECO:0007669"/>
    <property type="project" value="UniProtKB-KW"/>
</dbReference>
<evidence type="ECO:0000313" key="3">
    <source>
        <dbReference type="EMBL" id="MCW7555160.1"/>
    </source>
</evidence>
<dbReference type="Pfam" id="PF12697">
    <property type="entry name" value="Abhydrolase_6"/>
    <property type="match status" value="1"/>
</dbReference>
<comment type="caution">
    <text evidence="3">The sequence shown here is derived from an EMBL/GenBank/DDBJ whole genome shotgun (WGS) entry which is preliminary data.</text>
</comment>
<evidence type="ECO:0000259" key="2">
    <source>
        <dbReference type="Pfam" id="PF12697"/>
    </source>
</evidence>
<dbReference type="SUPFAM" id="SSF53474">
    <property type="entry name" value="alpha/beta-Hydrolases"/>
    <property type="match status" value="1"/>
</dbReference>
<gene>
    <name evidence="3" type="ORF">NX722_21535</name>
</gene>
<keyword evidence="1 3" id="KW-0378">Hydrolase</keyword>
<evidence type="ECO:0000313" key="4">
    <source>
        <dbReference type="Proteomes" id="UP001209854"/>
    </source>
</evidence>
<protein>
    <submittedName>
        <fullName evidence="3">Alpha/beta fold hydrolase</fullName>
    </submittedName>
</protein>
<dbReference type="InterPro" id="IPR029058">
    <property type="entry name" value="AB_hydrolase_fold"/>
</dbReference>
<proteinExistence type="predicted"/>
<organism evidence="3 4">
    <name type="scientific">Endozoicomonas gorgoniicola</name>
    <dbReference type="NCBI Taxonomy" id="1234144"/>
    <lineage>
        <taxon>Bacteria</taxon>
        <taxon>Pseudomonadati</taxon>
        <taxon>Pseudomonadota</taxon>
        <taxon>Gammaproteobacteria</taxon>
        <taxon>Oceanospirillales</taxon>
        <taxon>Endozoicomonadaceae</taxon>
        <taxon>Endozoicomonas</taxon>
    </lineage>
</organism>
<keyword evidence="4" id="KW-1185">Reference proteome</keyword>
<dbReference type="InterPro" id="IPR050266">
    <property type="entry name" value="AB_hydrolase_sf"/>
</dbReference>
<dbReference type="RefSeq" id="WP_262564939.1">
    <property type="nucleotide sequence ID" value="NZ_JAPFCC010000001.1"/>
</dbReference>
<dbReference type="EMBL" id="JAPFCC010000001">
    <property type="protein sequence ID" value="MCW7555160.1"/>
    <property type="molecule type" value="Genomic_DNA"/>
</dbReference>
<accession>A0ABT3N0J8</accession>
<dbReference type="Gene3D" id="3.40.50.1820">
    <property type="entry name" value="alpha/beta hydrolase"/>
    <property type="match status" value="1"/>
</dbReference>
<dbReference type="InterPro" id="IPR000073">
    <property type="entry name" value="AB_hydrolase_1"/>
</dbReference>
<dbReference type="PANTHER" id="PTHR43798">
    <property type="entry name" value="MONOACYLGLYCEROL LIPASE"/>
    <property type="match status" value="1"/>
</dbReference>
<reference evidence="3 4" key="1">
    <citation type="submission" date="2022-10" db="EMBL/GenBank/DDBJ databases">
        <title>High-quality genome sequences of two octocoral-associated bacteria, Endozoicomonas euniceicola EF212 and Endozoicomonas gorgoniicola PS125.</title>
        <authorList>
            <person name="Chiou Y.-J."/>
            <person name="Chen Y.-H."/>
        </authorList>
    </citation>
    <scope>NUCLEOTIDE SEQUENCE [LARGE SCALE GENOMIC DNA]</scope>
    <source>
        <strain evidence="3 4">PS125</strain>
    </source>
</reference>
<evidence type="ECO:0000256" key="1">
    <source>
        <dbReference type="ARBA" id="ARBA00022801"/>
    </source>
</evidence>
<dbReference type="Proteomes" id="UP001209854">
    <property type="component" value="Unassembled WGS sequence"/>
</dbReference>
<dbReference type="PANTHER" id="PTHR43798:SF31">
    <property type="entry name" value="AB HYDROLASE SUPERFAMILY PROTEIN YCLE"/>
    <property type="match status" value="1"/>
</dbReference>
<name>A0ABT3N0J8_9GAMM</name>
<dbReference type="PRINTS" id="PR00111">
    <property type="entry name" value="ABHYDROLASE"/>
</dbReference>
<feature type="domain" description="AB hydrolase-1" evidence="2">
    <location>
        <begin position="5"/>
        <end position="228"/>
    </location>
</feature>
<sequence>MSLPIVLISGWGMPATVLEPLARELDGDGRACVVQLPGLVSEPGSRYDWQELLNYLDLHLLETPVVLVGWSLGGTLAALYASQNPDKVAGLVTLGTNPCFVRNDDWQQAMLPATFASFYAGMEEDPQATIQQFSMLCSMGNSNQKTLMRELGALTGDVDLEPAILSGMLKLLGESNVRSQFADLRCPVIHCFGRQDALVPADVAERIEQDFPAHAVNVFNGGHTFFLDNETGITRQVAELVACLCSRG</sequence>